<dbReference type="RefSeq" id="WP_311341642.1">
    <property type="nucleotide sequence ID" value="NZ_JAVRHS010000016.1"/>
</dbReference>
<proteinExistence type="predicted"/>
<name>A0ABU2ZM18_9SPHN</name>
<keyword evidence="2" id="KW-1185">Reference proteome</keyword>
<reference evidence="1 2" key="1">
    <citation type="submission" date="2023-09" db="EMBL/GenBank/DDBJ databases">
        <authorList>
            <person name="Rey-Velasco X."/>
        </authorList>
    </citation>
    <scope>NUCLEOTIDE SEQUENCE [LARGE SCALE GENOMIC DNA]</scope>
    <source>
        <strain evidence="1 2">F390</strain>
    </source>
</reference>
<dbReference type="Proteomes" id="UP001259803">
    <property type="component" value="Unassembled WGS sequence"/>
</dbReference>
<organism evidence="1 2">
    <name type="scientific">Croceicoccus esteveae</name>
    <dbReference type="NCBI Taxonomy" id="3075597"/>
    <lineage>
        <taxon>Bacteria</taxon>
        <taxon>Pseudomonadati</taxon>
        <taxon>Pseudomonadota</taxon>
        <taxon>Alphaproteobacteria</taxon>
        <taxon>Sphingomonadales</taxon>
        <taxon>Erythrobacteraceae</taxon>
        <taxon>Croceicoccus</taxon>
    </lineage>
</organism>
<protein>
    <submittedName>
        <fullName evidence="1">RiPP</fullName>
    </submittedName>
</protein>
<sequence>MNKPTYERPEMVELGSFESMTQAATTGSMLDAAFPAGTPASDLTFS</sequence>
<evidence type="ECO:0000313" key="2">
    <source>
        <dbReference type="Proteomes" id="UP001259803"/>
    </source>
</evidence>
<evidence type="ECO:0000313" key="1">
    <source>
        <dbReference type="EMBL" id="MDT0577068.1"/>
    </source>
</evidence>
<dbReference type="EMBL" id="JAVRHS010000016">
    <property type="protein sequence ID" value="MDT0577068.1"/>
    <property type="molecule type" value="Genomic_DNA"/>
</dbReference>
<gene>
    <name evidence="1" type="ORF">RM533_12915</name>
</gene>
<comment type="caution">
    <text evidence="1">The sequence shown here is derived from an EMBL/GenBank/DDBJ whole genome shotgun (WGS) entry which is preliminary data.</text>
</comment>
<accession>A0ABU2ZM18</accession>